<dbReference type="InterPro" id="IPR011989">
    <property type="entry name" value="ARM-like"/>
</dbReference>
<sequence length="370" mass="39756">MHWAMIYEACQSLRSLVAADDSSKDFSGSFDHAKTFFKKGAVKAVMHAASLLPLSNVPPVTCAREIKVPAPSACLASVLMAARQLATSEEVVNSIMDQGGMEMLTRALESCIEEVTAEGIVEEAADMFLNSGAVAMPTIDEGTAEEKGREEEDRCCRGGSDGKATKDEGQRGTSTAQLQLARATLALARNVCNSDRHRIALCNSEVLSLILQTMKAHLAVPYIQECGAGCLGAMALRQPKCTVRMIQHGAHQAICNALRKHPEHVALQRQCCLCLRNMAVRTGEDVREAILSCGAETLLRAAGKHQGSVDEAYAALRDLGCDVALVKYNEDGKVAEDKAQSKFNPVHETSNRLEQKLLSASQAPAASMKL</sequence>
<accession>A0A7S2V0I0</accession>
<reference evidence="3" key="1">
    <citation type="submission" date="2021-01" db="EMBL/GenBank/DDBJ databases">
        <authorList>
            <person name="Corre E."/>
            <person name="Pelletier E."/>
            <person name="Niang G."/>
            <person name="Scheremetjew M."/>
            <person name="Finn R."/>
            <person name="Kale V."/>
            <person name="Holt S."/>
            <person name="Cochrane G."/>
            <person name="Meng A."/>
            <person name="Brown T."/>
            <person name="Cohen L."/>
        </authorList>
    </citation>
    <scope>NUCLEOTIDE SEQUENCE</scope>
    <source>
        <strain evidence="3">CCMP1661</strain>
    </source>
</reference>
<proteinExistence type="predicted"/>
<keyword evidence="1" id="KW-0677">Repeat</keyword>
<evidence type="ECO:0000313" key="3">
    <source>
        <dbReference type="EMBL" id="CAD9864879.1"/>
    </source>
</evidence>
<evidence type="ECO:0000256" key="2">
    <source>
        <dbReference type="SAM" id="MobiDB-lite"/>
    </source>
</evidence>
<feature type="region of interest" description="Disordered" evidence="2">
    <location>
        <begin position="142"/>
        <end position="173"/>
    </location>
</feature>
<gene>
    <name evidence="3" type="ORF">FJAP1339_LOCUS6705</name>
</gene>
<dbReference type="SMART" id="SM00185">
    <property type="entry name" value="ARM"/>
    <property type="match status" value="3"/>
</dbReference>
<evidence type="ECO:0000256" key="1">
    <source>
        <dbReference type="ARBA" id="ARBA00022737"/>
    </source>
</evidence>
<dbReference type="PANTHER" id="PTHR22895">
    <property type="entry name" value="ARMADILLO REPEAT-CONTAINING PROTEIN 6"/>
    <property type="match status" value="1"/>
</dbReference>
<dbReference type="EMBL" id="HBHR01013591">
    <property type="protein sequence ID" value="CAD9864879.1"/>
    <property type="molecule type" value="Transcribed_RNA"/>
</dbReference>
<dbReference type="Gene3D" id="1.25.10.10">
    <property type="entry name" value="Leucine-rich Repeat Variant"/>
    <property type="match status" value="1"/>
</dbReference>
<evidence type="ECO:0008006" key="4">
    <source>
        <dbReference type="Google" id="ProtNLM"/>
    </source>
</evidence>
<dbReference type="PANTHER" id="PTHR22895:SF0">
    <property type="entry name" value="ARMADILLO REPEAT-CONTAINING PROTEIN 6"/>
    <property type="match status" value="1"/>
</dbReference>
<dbReference type="SUPFAM" id="SSF48371">
    <property type="entry name" value="ARM repeat"/>
    <property type="match status" value="1"/>
</dbReference>
<dbReference type="AlphaFoldDB" id="A0A7S2V0I0"/>
<dbReference type="InterPro" id="IPR000225">
    <property type="entry name" value="Armadillo"/>
</dbReference>
<protein>
    <recommendedName>
        <fullName evidence="4">Armadillo repeat-containing protein 6</fullName>
    </recommendedName>
</protein>
<name>A0A7S2V0I0_9STRA</name>
<feature type="compositionally biased region" description="Basic and acidic residues" evidence="2">
    <location>
        <begin position="144"/>
        <end position="156"/>
    </location>
</feature>
<organism evidence="3">
    <name type="scientific">Fibrocapsa japonica</name>
    <dbReference type="NCBI Taxonomy" id="94617"/>
    <lineage>
        <taxon>Eukaryota</taxon>
        <taxon>Sar</taxon>
        <taxon>Stramenopiles</taxon>
        <taxon>Ochrophyta</taxon>
        <taxon>Raphidophyceae</taxon>
        <taxon>Chattonellales</taxon>
        <taxon>Chattonellaceae</taxon>
        <taxon>Fibrocapsa</taxon>
    </lineage>
</organism>
<dbReference type="InterPro" id="IPR016024">
    <property type="entry name" value="ARM-type_fold"/>
</dbReference>